<dbReference type="GO" id="GO:0051920">
    <property type="term" value="F:peroxiredoxin activity"/>
    <property type="evidence" value="ECO:0007669"/>
    <property type="project" value="InterPro"/>
</dbReference>
<evidence type="ECO:0000313" key="1">
    <source>
        <dbReference type="EMBL" id="BAX92843.1"/>
    </source>
</evidence>
<dbReference type="OrthoDB" id="331146at2"/>
<name>A0A1Z4EIN9_9MYCO</name>
<dbReference type="InterPro" id="IPR029032">
    <property type="entry name" value="AhpD-like"/>
</dbReference>
<keyword evidence="2" id="KW-1185">Reference proteome</keyword>
<gene>
    <name evidence="1" type="primary">pcaC_2</name>
    <name evidence="1" type="ORF">MSG_02699</name>
</gene>
<dbReference type="AlphaFoldDB" id="A0A1Z4EIN9"/>
<sequence length="160" mass="17489">MARLDVPDGPGGEATMIWTMRPELGGMVERMIRGGYQQSIMPADERELARMRIAQINDCVACSGFRAQSVLDAGVPAELYDNVAAYASYPGYTPRQRLAIEFAERFATDHASMGDAFFERLRGAFSDEEILDLTLCVAVFLGLGRSLTVLGVEQSCAVDL</sequence>
<dbReference type="Proteomes" id="UP000217736">
    <property type="component" value="Chromosome"/>
</dbReference>
<dbReference type="SUPFAM" id="SSF69118">
    <property type="entry name" value="AhpD-like"/>
    <property type="match status" value="1"/>
</dbReference>
<accession>A0A1Z4EIN9</accession>
<dbReference type="PANTHER" id="PTHR34846">
    <property type="entry name" value="4-CARBOXYMUCONOLACTONE DECARBOXYLASE FAMILY PROTEIN (AFU_ORTHOLOGUE AFUA_6G11590)"/>
    <property type="match status" value="1"/>
</dbReference>
<proteinExistence type="predicted"/>
<dbReference type="PANTHER" id="PTHR34846:SF10">
    <property type="entry name" value="CYTOPLASMIC PROTEIN"/>
    <property type="match status" value="1"/>
</dbReference>
<reference evidence="2" key="1">
    <citation type="submission" date="2017-06" db="EMBL/GenBank/DDBJ databases">
        <title>Complete Genome Sequence of Mycobacterium shigaense.</title>
        <authorList>
            <person name="Fukano H."/>
            <person name="Yoshida M."/>
            <person name="Kazumi Y."/>
            <person name="Ogura Y."/>
            <person name="Mitarai S."/>
            <person name="Hayashi T."/>
            <person name="Hoshino Y."/>
        </authorList>
    </citation>
    <scope>NUCLEOTIDE SEQUENCE [LARGE SCALE GENOMIC DNA]</scope>
    <source>
        <strain evidence="2">UN-152</strain>
    </source>
</reference>
<dbReference type="Gene3D" id="1.20.1290.10">
    <property type="entry name" value="AhpD-like"/>
    <property type="match status" value="1"/>
</dbReference>
<dbReference type="KEGG" id="mshg:MSG_02699"/>
<dbReference type="InterPro" id="IPR003779">
    <property type="entry name" value="CMD-like"/>
</dbReference>
<organism evidence="1 2">
    <name type="scientific">Mycobacterium shigaense</name>
    <dbReference type="NCBI Taxonomy" id="722731"/>
    <lineage>
        <taxon>Bacteria</taxon>
        <taxon>Bacillati</taxon>
        <taxon>Actinomycetota</taxon>
        <taxon>Actinomycetes</taxon>
        <taxon>Mycobacteriales</taxon>
        <taxon>Mycobacteriaceae</taxon>
        <taxon>Mycobacterium</taxon>
        <taxon>Mycobacterium simiae complex</taxon>
    </lineage>
</organism>
<dbReference type="Pfam" id="PF02627">
    <property type="entry name" value="CMD"/>
    <property type="match status" value="1"/>
</dbReference>
<dbReference type="RefSeq" id="WP_096440268.1">
    <property type="nucleotide sequence ID" value="NZ_AP018164.1"/>
</dbReference>
<protein>
    <submittedName>
        <fullName evidence="1">Carboxymuconolactone decarboxylase</fullName>
    </submittedName>
</protein>
<evidence type="ECO:0000313" key="2">
    <source>
        <dbReference type="Proteomes" id="UP000217736"/>
    </source>
</evidence>
<dbReference type="EMBL" id="AP018164">
    <property type="protein sequence ID" value="BAX92843.1"/>
    <property type="molecule type" value="Genomic_DNA"/>
</dbReference>